<accession>A0ABY9WCJ8</accession>
<comment type="similarity">
    <text evidence="1">Belongs to the short-chain dehydrogenases/reductases (SDR) family.</text>
</comment>
<dbReference type="PANTHER" id="PTHR42760:SF133">
    <property type="entry name" value="3-OXOACYL-[ACYL-CARRIER-PROTEIN] REDUCTASE"/>
    <property type="match status" value="1"/>
</dbReference>
<evidence type="ECO:0000313" key="3">
    <source>
        <dbReference type="EMBL" id="WNF33600.1"/>
    </source>
</evidence>
<dbReference type="RefSeq" id="WP_066246911.1">
    <property type="nucleotide sequence ID" value="NZ_CP134501.1"/>
</dbReference>
<dbReference type="EMBL" id="CP134501">
    <property type="protein sequence ID" value="WNF33600.1"/>
    <property type="molecule type" value="Genomic_DNA"/>
</dbReference>
<sequence>MNRENVLVIGGAAGIGKQIVLDFAGRGKKVAVADINKKALDQLINESGRPNDIFSFEVDVSNWESVQNMMTKVKETLNSIDIFVYSAGITKQVSFLNIDWASWKKTIAVNLHGLFFSTKAVLPLMKNKNGGSIIIIGSGSAITGSGGGIHYAASKGGAFGFMRSLVGELGKEGININVIAPRVIESDMLDRLYPSEGSKNTLKKEIPIGRLGKPSDISNLTNFLSNEESAYIHGQIIIADGGRTFRPKSG</sequence>
<keyword evidence="2" id="KW-0560">Oxidoreductase</keyword>
<dbReference type="SUPFAM" id="SSF51735">
    <property type="entry name" value="NAD(P)-binding Rossmann-fold domains"/>
    <property type="match status" value="1"/>
</dbReference>
<dbReference type="Proteomes" id="UP001303701">
    <property type="component" value="Chromosome"/>
</dbReference>
<dbReference type="InterPro" id="IPR002347">
    <property type="entry name" value="SDR_fam"/>
</dbReference>
<evidence type="ECO:0000256" key="2">
    <source>
        <dbReference type="ARBA" id="ARBA00023002"/>
    </source>
</evidence>
<dbReference type="Pfam" id="PF13561">
    <property type="entry name" value="adh_short_C2"/>
    <property type="match status" value="1"/>
</dbReference>
<evidence type="ECO:0000256" key="1">
    <source>
        <dbReference type="ARBA" id="ARBA00006484"/>
    </source>
</evidence>
<dbReference type="PANTHER" id="PTHR42760">
    <property type="entry name" value="SHORT-CHAIN DEHYDROGENASES/REDUCTASES FAMILY MEMBER"/>
    <property type="match status" value="1"/>
</dbReference>
<evidence type="ECO:0000313" key="4">
    <source>
        <dbReference type="Proteomes" id="UP001303701"/>
    </source>
</evidence>
<keyword evidence="4" id="KW-1185">Reference proteome</keyword>
<dbReference type="PRINTS" id="PR00081">
    <property type="entry name" value="GDHRDH"/>
</dbReference>
<gene>
    <name evidence="3" type="ORF">RI196_02595</name>
</gene>
<name>A0ABY9WCJ8_9BACI</name>
<dbReference type="InterPro" id="IPR036291">
    <property type="entry name" value="NAD(P)-bd_dom_sf"/>
</dbReference>
<dbReference type="Gene3D" id="3.40.50.720">
    <property type="entry name" value="NAD(P)-binding Rossmann-like Domain"/>
    <property type="match status" value="1"/>
</dbReference>
<organism evidence="3 4">
    <name type="scientific">Aeribacillus composti</name>
    <dbReference type="NCBI Taxonomy" id="1868734"/>
    <lineage>
        <taxon>Bacteria</taxon>
        <taxon>Bacillati</taxon>
        <taxon>Bacillota</taxon>
        <taxon>Bacilli</taxon>
        <taxon>Bacillales</taxon>
        <taxon>Bacillaceae</taxon>
        <taxon>Aeribacillus</taxon>
    </lineage>
</organism>
<protein>
    <submittedName>
        <fullName evidence="3">SDR family oxidoreductase</fullName>
    </submittedName>
</protein>
<proteinExistence type="inferred from homology"/>
<dbReference type="PRINTS" id="PR00080">
    <property type="entry name" value="SDRFAMILY"/>
</dbReference>
<reference evidence="3 4" key="1">
    <citation type="submission" date="2023-09" db="EMBL/GenBank/DDBJ databases">
        <title>Different Types of Thermotolerant Ring-Cleaving Dioxygenases derived from Aeribacillus composti HB-1 applied for multiple aromatic hydrocarbons removal.</title>
        <authorList>
            <person name="Cao L."/>
            <person name="Li M."/>
            <person name="Ma T."/>
        </authorList>
    </citation>
    <scope>NUCLEOTIDE SEQUENCE [LARGE SCALE GENOMIC DNA]</scope>
    <source>
        <strain evidence="3 4">HB-1</strain>
    </source>
</reference>
<dbReference type="GeneID" id="301124829"/>